<evidence type="ECO:0000256" key="5">
    <source>
        <dbReference type="SAM" id="MobiDB-lite"/>
    </source>
</evidence>
<feature type="compositionally biased region" description="Low complexity" evidence="5">
    <location>
        <begin position="744"/>
        <end position="753"/>
    </location>
</feature>
<gene>
    <name evidence="8" type="ORF">FDO65_03220</name>
</gene>
<keyword evidence="9" id="KW-1185">Reference proteome</keyword>
<feature type="domain" description="Integral membrane bound transporter" evidence="7">
    <location>
        <begin position="449"/>
        <end position="575"/>
    </location>
</feature>
<dbReference type="Pfam" id="PF13515">
    <property type="entry name" value="FUSC_2"/>
    <property type="match status" value="1"/>
</dbReference>
<dbReference type="AlphaFoldDB" id="A0A4U6QKC2"/>
<keyword evidence="2 6" id="KW-0812">Transmembrane</keyword>
<evidence type="ECO:0000256" key="6">
    <source>
        <dbReference type="SAM" id="Phobius"/>
    </source>
</evidence>
<reference evidence="8 9" key="1">
    <citation type="submission" date="2019-05" db="EMBL/GenBank/DDBJ databases">
        <title>Nakamurella sp. N5BH11, whole genome shotgun sequence.</title>
        <authorList>
            <person name="Tuo L."/>
        </authorList>
    </citation>
    <scope>NUCLEOTIDE SEQUENCE [LARGE SCALE GENOMIC DNA]</scope>
    <source>
        <strain evidence="8 9">N5BH11</strain>
    </source>
</reference>
<keyword evidence="4 6" id="KW-0472">Membrane</keyword>
<dbReference type="GO" id="GO:0016020">
    <property type="term" value="C:membrane"/>
    <property type="evidence" value="ECO:0007669"/>
    <property type="project" value="UniProtKB-SubCell"/>
</dbReference>
<feature type="region of interest" description="Disordered" evidence="5">
    <location>
        <begin position="730"/>
        <end position="753"/>
    </location>
</feature>
<feature type="transmembrane region" description="Helical" evidence="6">
    <location>
        <begin position="21"/>
        <end position="41"/>
    </location>
</feature>
<evidence type="ECO:0000313" key="8">
    <source>
        <dbReference type="EMBL" id="TKV60709.1"/>
    </source>
</evidence>
<comment type="caution">
    <text evidence="8">The sequence shown here is derived from an EMBL/GenBank/DDBJ whole genome shotgun (WGS) entry which is preliminary data.</text>
</comment>
<proteinExistence type="predicted"/>
<feature type="transmembrane region" description="Helical" evidence="6">
    <location>
        <begin position="512"/>
        <end position="539"/>
    </location>
</feature>
<dbReference type="InterPro" id="IPR049453">
    <property type="entry name" value="Memb_transporter_dom"/>
</dbReference>
<dbReference type="Proteomes" id="UP000306985">
    <property type="component" value="Unassembled WGS sequence"/>
</dbReference>
<keyword evidence="3 6" id="KW-1133">Transmembrane helix</keyword>
<feature type="transmembrane region" description="Helical" evidence="6">
    <location>
        <begin position="124"/>
        <end position="145"/>
    </location>
</feature>
<evidence type="ECO:0000256" key="1">
    <source>
        <dbReference type="ARBA" id="ARBA00004141"/>
    </source>
</evidence>
<feature type="transmembrane region" description="Helical" evidence="6">
    <location>
        <begin position="559"/>
        <end position="582"/>
    </location>
</feature>
<evidence type="ECO:0000256" key="4">
    <source>
        <dbReference type="ARBA" id="ARBA00023136"/>
    </source>
</evidence>
<feature type="transmembrane region" description="Helical" evidence="6">
    <location>
        <begin position="101"/>
        <end position="117"/>
    </location>
</feature>
<evidence type="ECO:0000256" key="3">
    <source>
        <dbReference type="ARBA" id="ARBA00022989"/>
    </source>
</evidence>
<evidence type="ECO:0000256" key="2">
    <source>
        <dbReference type="ARBA" id="ARBA00022692"/>
    </source>
</evidence>
<feature type="region of interest" description="Disordered" evidence="5">
    <location>
        <begin position="689"/>
        <end position="714"/>
    </location>
</feature>
<name>A0A4U6QKC2_9ACTN</name>
<comment type="subcellular location">
    <subcellularLocation>
        <location evidence="1">Membrane</location>
        <topology evidence="1">Multi-pass membrane protein</topology>
    </subcellularLocation>
</comment>
<dbReference type="RefSeq" id="WP_137448012.1">
    <property type="nucleotide sequence ID" value="NZ_SZZH01000001.1"/>
</dbReference>
<feature type="transmembrane region" description="Helical" evidence="6">
    <location>
        <begin position="151"/>
        <end position="170"/>
    </location>
</feature>
<protein>
    <submittedName>
        <fullName evidence="8">FUSC family protein</fullName>
    </submittedName>
</protein>
<accession>A0A4U6QKC2</accession>
<evidence type="ECO:0000259" key="7">
    <source>
        <dbReference type="Pfam" id="PF13515"/>
    </source>
</evidence>
<dbReference type="OrthoDB" id="7431670at2"/>
<sequence>MRRAPRVATWRAGADPGLLRLRVALRGVLGVSLTAVVLSQLAPWLHLPTLSAMLLGGMLGLHGAVTAAGRPPRDVVRTLLPFPLPVAVGSVTAAALQPVHVAQLIAFAVLLVAAVFIRRYGLRAMAYGLLGYLSFFTTAMLRLPLAAVPDLLIIAVVGTLLTILVSAVLLPDRPMALYLATVESFVRRIRRAAALAADQADGRPTGRLARRRGRRPADALTAAGFRVMEAALLVDGYLTPSWSKELTAAGVATDRATGDPQTRAEVIGTPPTGELVAARTAQARRRQLMDAEGALDDLIAAVRGLPAPDPELAAVIRRLGAGDAVGARAAAVALGDGAHSAGGSVNNAATGAPVAAFSTDPPRGLALAAVVRLVDAVPSGIGPEHEPLSAPQRPPVPDRITGYQPAVDLISGAMPGAKGSAAAAASSVGRGWSLDTRQVVQAAVAAPVVLVLADLLSPTRFGWGMLACLLVLTGTFTAAEVVTKGVHRLVGTVAGMLVATVAVALTGTSPAAVIAVMVVCVFLGLYFFRVSYAVLAFAITTLMGELYNLEGQFSPGLLALRVAETGLGAGIAIAVTFLVVPLRARHAWVAARAAFDQEVAALLLALAGRLDDPEPVGDLLLQQRRVDARAHQLVVVGQPFSGAGLVGGLTVFRPRAGLLDAIRVATRTRRVTLLVVRSVPGSRPDVAARLATLDDPGGPVGSPATGEPTTTPDVLTGAVDLLADALIRFDGPAQPADTPDSARRTAPSARSRT</sequence>
<feature type="transmembrane region" description="Helical" evidence="6">
    <location>
        <begin position="461"/>
        <end position="479"/>
    </location>
</feature>
<evidence type="ECO:0000313" key="9">
    <source>
        <dbReference type="Proteomes" id="UP000306985"/>
    </source>
</evidence>
<organism evidence="8 9">
    <name type="scientific">Nakamurella flava</name>
    <dbReference type="NCBI Taxonomy" id="2576308"/>
    <lineage>
        <taxon>Bacteria</taxon>
        <taxon>Bacillati</taxon>
        <taxon>Actinomycetota</taxon>
        <taxon>Actinomycetes</taxon>
        <taxon>Nakamurellales</taxon>
        <taxon>Nakamurellaceae</taxon>
        <taxon>Nakamurella</taxon>
    </lineage>
</organism>
<dbReference type="EMBL" id="SZZH01000001">
    <property type="protein sequence ID" value="TKV60709.1"/>
    <property type="molecule type" value="Genomic_DNA"/>
</dbReference>
<feature type="transmembrane region" description="Helical" evidence="6">
    <location>
        <begin position="485"/>
        <end position="505"/>
    </location>
</feature>